<name>W4VNY6_9BACI</name>
<dbReference type="Pfam" id="PF08281">
    <property type="entry name" value="Sigma70_r4_2"/>
    <property type="match status" value="1"/>
</dbReference>
<proteinExistence type="predicted"/>
<comment type="caution">
    <text evidence="2">The sequence shown here is derived from an EMBL/GenBank/DDBJ whole genome shotgun (WGS) entry which is preliminary data.</text>
</comment>
<accession>W4VNY6</accession>
<dbReference type="InterPro" id="IPR013249">
    <property type="entry name" value="RNA_pol_sigma70_r4_t2"/>
</dbReference>
<dbReference type="Gene3D" id="1.10.10.10">
    <property type="entry name" value="Winged helix-like DNA-binding domain superfamily/Winged helix DNA-binding domain"/>
    <property type="match status" value="1"/>
</dbReference>
<evidence type="ECO:0000313" key="2">
    <source>
        <dbReference type="EMBL" id="GAE95100.1"/>
    </source>
</evidence>
<sequence length="97" mass="11450">MFDDPSLLKEINICATNEVEEQFNWKTTFDDLEQCINKNENLKIVFELKYRQELNEHQIAAILNITQSAVKTRIFRARQLIKQSYNYQDVDLLKPGA</sequence>
<dbReference type="Proteomes" id="UP000019102">
    <property type="component" value="Unassembled WGS sequence"/>
</dbReference>
<dbReference type="CDD" id="cd06171">
    <property type="entry name" value="Sigma70_r4"/>
    <property type="match status" value="1"/>
</dbReference>
<organism evidence="2 3">
    <name type="scientific">Gracilibacillus boraciitolerans JCM 21714</name>
    <dbReference type="NCBI Taxonomy" id="1298598"/>
    <lineage>
        <taxon>Bacteria</taxon>
        <taxon>Bacillati</taxon>
        <taxon>Bacillota</taxon>
        <taxon>Bacilli</taxon>
        <taxon>Bacillales</taxon>
        <taxon>Bacillaceae</taxon>
        <taxon>Gracilibacillus</taxon>
    </lineage>
</organism>
<gene>
    <name evidence="2" type="ORF">JCM21714_4309</name>
</gene>
<dbReference type="GO" id="GO:0006352">
    <property type="term" value="P:DNA-templated transcription initiation"/>
    <property type="evidence" value="ECO:0007669"/>
    <property type="project" value="InterPro"/>
</dbReference>
<dbReference type="SUPFAM" id="SSF88659">
    <property type="entry name" value="Sigma3 and sigma4 domains of RNA polymerase sigma factors"/>
    <property type="match status" value="1"/>
</dbReference>
<evidence type="ECO:0000313" key="3">
    <source>
        <dbReference type="Proteomes" id="UP000019102"/>
    </source>
</evidence>
<keyword evidence="3" id="KW-1185">Reference proteome</keyword>
<dbReference type="AlphaFoldDB" id="W4VNY6"/>
<dbReference type="eggNOG" id="COG1595">
    <property type="taxonomic scope" value="Bacteria"/>
</dbReference>
<protein>
    <recommendedName>
        <fullName evidence="1">RNA polymerase sigma factor 70 region 4 type 2 domain-containing protein</fullName>
    </recommendedName>
</protein>
<dbReference type="GO" id="GO:0016987">
    <property type="term" value="F:sigma factor activity"/>
    <property type="evidence" value="ECO:0007669"/>
    <property type="project" value="InterPro"/>
</dbReference>
<dbReference type="EMBL" id="BAVS01000039">
    <property type="protein sequence ID" value="GAE95100.1"/>
    <property type="molecule type" value="Genomic_DNA"/>
</dbReference>
<dbReference type="GO" id="GO:0003677">
    <property type="term" value="F:DNA binding"/>
    <property type="evidence" value="ECO:0007669"/>
    <property type="project" value="InterPro"/>
</dbReference>
<evidence type="ECO:0000259" key="1">
    <source>
        <dbReference type="Pfam" id="PF08281"/>
    </source>
</evidence>
<dbReference type="RefSeq" id="WP_035725839.1">
    <property type="nucleotide sequence ID" value="NZ_BAVS01000039.1"/>
</dbReference>
<reference evidence="2 3" key="1">
    <citation type="journal article" date="2014" name="Genome Announc.">
        <title>Draft Genome Sequence of the Boron-Tolerant and Moderately Halotolerant Bacterium Gracilibacillus boraciitolerans JCM 21714T.</title>
        <authorList>
            <person name="Ahmed I."/>
            <person name="Oshima K."/>
            <person name="Suda W."/>
            <person name="Kitamura K."/>
            <person name="Iida T."/>
            <person name="Ohmori Y."/>
            <person name="Fujiwara T."/>
            <person name="Hattori M."/>
            <person name="Ohkuma M."/>
        </authorList>
    </citation>
    <scope>NUCLEOTIDE SEQUENCE [LARGE SCALE GENOMIC DNA]</scope>
    <source>
        <strain evidence="2 3">JCM 21714</strain>
    </source>
</reference>
<feature type="domain" description="RNA polymerase sigma factor 70 region 4 type 2" evidence="1">
    <location>
        <begin position="40"/>
        <end position="79"/>
    </location>
</feature>
<dbReference type="STRING" id="1298598.JCM21714_4309"/>
<dbReference type="InterPro" id="IPR036388">
    <property type="entry name" value="WH-like_DNA-bd_sf"/>
</dbReference>
<dbReference type="InterPro" id="IPR013324">
    <property type="entry name" value="RNA_pol_sigma_r3/r4-like"/>
</dbReference>
<dbReference type="OrthoDB" id="188761at2"/>